<evidence type="ECO:0000313" key="12">
    <source>
        <dbReference type="EMBL" id="PPQ91528.1"/>
    </source>
</evidence>
<dbReference type="NCBIfam" id="TIGR00322">
    <property type="entry name" value="diphth2_R"/>
    <property type="match status" value="1"/>
</dbReference>
<comment type="pathway">
    <text evidence="2 10">Protein modification; peptidyl-diphthamide biosynthesis.</text>
</comment>
<dbReference type="GO" id="GO:0090560">
    <property type="term" value="F:2-(3-amino-3-carboxypropyl)histidine synthase activity"/>
    <property type="evidence" value="ECO:0007669"/>
    <property type="project" value="InterPro"/>
</dbReference>
<dbReference type="OrthoDB" id="449241at2759"/>
<dbReference type="InterPro" id="IPR010014">
    <property type="entry name" value="DHP2"/>
</dbReference>
<dbReference type="STRING" id="93625.A0A409XL97"/>
<dbReference type="SFLD" id="SFLDF00408">
    <property type="entry name" value="Diphthamide_biosynthesis_famil"/>
    <property type="match status" value="1"/>
</dbReference>
<dbReference type="AlphaFoldDB" id="A0A409XL97"/>
<dbReference type="InterPro" id="IPR042263">
    <property type="entry name" value="DPH1/DPH2_1"/>
</dbReference>
<comment type="similarity">
    <text evidence="3 10">Belongs to the DPH1/DPH2 family. DPH2 subfamily.</text>
</comment>
<name>A0A409XL97_PSICY</name>
<evidence type="ECO:0000256" key="4">
    <source>
        <dbReference type="ARBA" id="ARBA00021914"/>
    </source>
</evidence>
<dbReference type="InterPro" id="IPR042265">
    <property type="entry name" value="DPH1/DPH2_3"/>
</dbReference>
<dbReference type="GO" id="GO:0017183">
    <property type="term" value="P:protein histidyl modification to diphthamide"/>
    <property type="evidence" value="ECO:0007669"/>
    <property type="project" value="UniProtKB-UniPathway"/>
</dbReference>
<keyword evidence="5 10" id="KW-0479">Metal-binding</keyword>
<proteinExistence type="inferred from homology"/>
<dbReference type="GO" id="GO:0051536">
    <property type="term" value="F:iron-sulfur cluster binding"/>
    <property type="evidence" value="ECO:0007669"/>
    <property type="project" value="UniProtKB-KW"/>
</dbReference>
<organism evidence="12 13">
    <name type="scientific">Psilocybe cyanescens</name>
    <dbReference type="NCBI Taxonomy" id="93625"/>
    <lineage>
        <taxon>Eukaryota</taxon>
        <taxon>Fungi</taxon>
        <taxon>Dikarya</taxon>
        <taxon>Basidiomycota</taxon>
        <taxon>Agaricomycotina</taxon>
        <taxon>Agaricomycetes</taxon>
        <taxon>Agaricomycetidae</taxon>
        <taxon>Agaricales</taxon>
        <taxon>Agaricineae</taxon>
        <taxon>Strophariaceae</taxon>
        <taxon>Psilocybe</taxon>
    </lineage>
</organism>
<dbReference type="EMBL" id="NHYD01001323">
    <property type="protein sequence ID" value="PPQ91528.1"/>
    <property type="molecule type" value="Genomic_DNA"/>
</dbReference>
<dbReference type="FunFam" id="3.40.50.11840:FF:000002">
    <property type="entry name" value="2-(3-amino-3-carboxypropyl)histidine synthase subunit 2"/>
    <property type="match status" value="1"/>
</dbReference>
<dbReference type="FunFam" id="3.40.50.11860:FF:000001">
    <property type="entry name" value="2-(3-amino-3-carboxypropyl)histidine synthase subunit 2"/>
    <property type="match status" value="1"/>
</dbReference>
<dbReference type="Gene3D" id="3.40.50.11860">
    <property type="entry name" value="Diphthamide synthesis DPH1/DPH2 domain 3"/>
    <property type="match status" value="1"/>
</dbReference>
<dbReference type="GO" id="GO:0005737">
    <property type="term" value="C:cytoplasm"/>
    <property type="evidence" value="ECO:0007669"/>
    <property type="project" value="UniProtKB-SubCell"/>
</dbReference>
<feature type="region of interest" description="Disordered" evidence="11">
    <location>
        <begin position="413"/>
        <end position="441"/>
    </location>
</feature>
<keyword evidence="7 10" id="KW-0411">Iron-sulfur</keyword>
<evidence type="ECO:0000256" key="11">
    <source>
        <dbReference type="SAM" id="MobiDB-lite"/>
    </source>
</evidence>
<sequence>MYSEAPTTSFSSSGEDVISQAIEVTRDTSANVLSPEQFDAFYEIKRTAKEIVHGDYKRIALQFPDKLLHDSVPIFRRLNKTISELEPESGPSTIRELYVLADTSYGSCCVDEVAAQHANADSIVHYGHACMTQTSRLPAIYVFGQKQIDVERCVTEFMRVFKLDDPGTEQERTVLLRHDVAFTHKADEILRSLSQALSEQVPPIPVLYHEIPNMTYPSSATTTTNPSPQTPNDHDTQTDFPLEHMIIFYVGGESLGLSNLLMTNASCDVYTYNPTTQTALHESATGRTNKMLMRRYVAVQKVRDADVFGILVGTLGVASYLPLISHIRRLLARKQKKSYTISVGKLNPAKLANFLEVECFVLIACPENSLIQDKEFLRPIITPYELEVAMQTEQSWTGRYVLDFEKLLAEAKNTASEEATDDQKVKEEDEGTDSDPDQPVFSLMTGTYRHAKRYGGKHDTETEQRLVSDTSAMVIRNKDDQVAMLDSAAGQFLQQRTYQGLDVRVGENAPSILEQGRNGIARGYQDDR</sequence>
<dbReference type="Pfam" id="PF01866">
    <property type="entry name" value="Diphthamide_syn"/>
    <property type="match status" value="1"/>
</dbReference>
<dbReference type="PANTHER" id="PTHR10762:SF2">
    <property type="entry name" value="2-(3-AMINO-3-CARBOXYPROPYL)HISTIDINE SYNTHASE SUBUNIT 2"/>
    <property type="match status" value="1"/>
</dbReference>
<evidence type="ECO:0000256" key="9">
    <source>
        <dbReference type="ARBA" id="ARBA00054092"/>
    </source>
</evidence>
<comment type="subcellular location">
    <subcellularLocation>
        <location evidence="10">Cytoplasm</location>
    </subcellularLocation>
</comment>
<evidence type="ECO:0000256" key="2">
    <source>
        <dbReference type="ARBA" id="ARBA00005156"/>
    </source>
</evidence>
<comment type="function">
    <text evidence="9">Required for the first step of diphthamide biosynthesis, a post-translational modification of histidine which occurs in elongation factor 2. DPH1 and DPH2 transfer a 3-amino-3-carboxypropyl (ACP) group from S-adenosyl-L-methionine (SAM) to a histidine residue, the reaction is assisted by a reduction system comprising DPH3 and a NADH-dependent reductase, predominantly CBR1. Facilitates the reduction of the catalytic iron-sulfur cluster found in the DPH1 subunit.</text>
</comment>
<dbReference type="Proteomes" id="UP000283269">
    <property type="component" value="Unassembled WGS sequence"/>
</dbReference>
<gene>
    <name evidence="12" type="ORF">CVT25_008796</name>
</gene>
<dbReference type="SFLD" id="SFLDG01121">
    <property type="entry name" value="Diphthamide_biosynthesis"/>
    <property type="match status" value="1"/>
</dbReference>
<dbReference type="FunCoup" id="A0A409XL97">
    <property type="interactions" value="688"/>
</dbReference>
<reference evidence="12 13" key="1">
    <citation type="journal article" date="2018" name="Evol. Lett.">
        <title>Horizontal gene cluster transfer increased hallucinogenic mushroom diversity.</title>
        <authorList>
            <person name="Reynolds H.T."/>
            <person name="Vijayakumar V."/>
            <person name="Gluck-Thaler E."/>
            <person name="Korotkin H.B."/>
            <person name="Matheny P.B."/>
            <person name="Slot J.C."/>
        </authorList>
    </citation>
    <scope>NUCLEOTIDE SEQUENCE [LARGE SCALE GENOMIC DNA]</scope>
    <source>
        <strain evidence="12 13">2631</strain>
    </source>
</reference>
<dbReference type="Gene3D" id="3.40.50.11840">
    <property type="entry name" value="Diphthamide synthesis DPH1/DPH2 domain 1"/>
    <property type="match status" value="1"/>
</dbReference>
<evidence type="ECO:0000256" key="3">
    <source>
        <dbReference type="ARBA" id="ARBA00006179"/>
    </source>
</evidence>
<dbReference type="UniPathway" id="UPA00559"/>
<comment type="function">
    <text evidence="10">Required for the first step of diphthamide biosynthesis, a post-translational modification of histidine which occurs in elongation factor 2. DPH1 and DPH2 transfer a 3-amino-3-carboxypropyl (ACP) group from S-adenosyl-L-methionine (SAM) to a histidine residue, the reaction is assisted by a reduction system comprising DPH3 and a NADH-dependent reductase. Facilitates the reduction of the catalytic iron-sulfur cluster found in the DPH1 subunit.</text>
</comment>
<evidence type="ECO:0000256" key="1">
    <source>
        <dbReference type="ARBA" id="ARBA00001966"/>
    </source>
</evidence>
<comment type="cofactor">
    <cofactor evidence="1">
        <name>[4Fe-4S] cluster</name>
        <dbReference type="ChEBI" id="CHEBI:49883"/>
    </cofactor>
</comment>
<dbReference type="InterPro" id="IPR016435">
    <property type="entry name" value="DPH1/DPH2"/>
</dbReference>
<evidence type="ECO:0000256" key="5">
    <source>
        <dbReference type="ARBA" id="ARBA00022723"/>
    </source>
</evidence>
<evidence type="ECO:0000313" key="13">
    <source>
        <dbReference type="Proteomes" id="UP000283269"/>
    </source>
</evidence>
<protein>
    <recommendedName>
        <fullName evidence="4 10">2-(3-amino-3-carboxypropyl)histidine synthase subunit 2</fullName>
    </recommendedName>
</protein>
<keyword evidence="13" id="KW-1185">Reference proteome</keyword>
<dbReference type="PANTHER" id="PTHR10762">
    <property type="entry name" value="DIPHTHAMIDE BIOSYNTHESIS PROTEIN"/>
    <property type="match status" value="1"/>
</dbReference>
<evidence type="ECO:0000256" key="6">
    <source>
        <dbReference type="ARBA" id="ARBA00023004"/>
    </source>
</evidence>
<dbReference type="InParanoid" id="A0A409XL97"/>
<comment type="subunit">
    <text evidence="8">Component of the 2-(3-amino-3-carboxypropyl)histidine synthase complex composed of DPH1, DPH2, DPH3 and a NADH-dependent reductase, predominantly CBR1.</text>
</comment>
<comment type="caution">
    <text evidence="12">The sequence shown here is derived from an EMBL/GenBank/DDBJ whole genome shotgun (WGS) entry which is preliminary data.</text>
</comment>
<evidence type="ECO:0000256" key="10">
    <source>
        <dbReference type="RuleBase" id="RU364133"/>
    </source>
</evidence>
<dbReference type="SFLD" id="SFLDS00032">
    <property type="entry name" value="Radical_SAM_3-amino-3-carboxyp"/>
    <property type="match status" value="1"/>
</dbReference>
<keyword evidence="10" id="KW-0963">Cytoplasm</keyword>
<dbReference type="NCBIfam" id="TIGR00272">
    <property type="entry name" value="DPH2"/>
    <property type="match status" value="1"/>
</dbReference>
<accession>A0A409XL97</accession>
<keyword evidence="6 10" id="KW-0408">Iron</keyword>
<dbReference type="GO" id="GO:0046872">
    <property type="term" value="F:metal ion binding"/>
    <property type="evidence" value="ECO:0007669"/>
    <property type="project" value="UniProtKB-KW"/>
</dbReference>
<evidence type="ECO:0000256" key="7">
    <source>
        <dbReference type="ARBA" id="ARBA00023014"/>
    </source>
</evidence>
<evidence type="ECO:0000256" key="8">
    <source>
        <dbReference type="ARBA" id="ARBA00034128"/>
    </source>
</evidence>